<gene>
    <name evidence="16" type="ORF">SCF082_LOCUS18306</name>
</gene>
<dbReference type="Pfam" id="PF08409">
    <property type="entry name" value="TMTC_DUF1736"/>
    <property type="match status" value="1"/>
</dbReference>
<keyword evidence="8" id="KW-0677">Repeat</keyword>
<keyword evidence="17" id="KW-1185">Reference proteome</keyword>
<protein>
    <recommendedName>
        <fullName evidence="5">dolichyl-phosphate-mannose--protein mannosyltransferase</fullName>
        <ecNumber evidence="5">2.4.1.109</ecNumber>
    </recommendedName>
</protein>
<proteinExistence type="inferred from homology"/>
<keyword evidence="7 14" id="KW-0812">Transmembrane</keyword>
<dbReference type="InterPro" id="IPR011990">
    <property type="entry name" value="TPR-like_helical_dom_sf"/>
</dbReference>
<comment type="subcellular location">
    <subcellularLocation>
        <location evidence="2">Endoplasmic reticulum</location>
    </subcellularLocation>
    <subcellularLocation>
        <location evidence="1">Membrane</location>
        <topology evidence="1">Multi-pass membrane protein</topology>
    </subcellularLocation>
</comment>
<evidence type="ECO:0000256" key="13">
    <source>
        <dbReference type="PROSITE-ProRule" id="PRU00339"/>
    </source>
</evidence>
<feature type="transmembrane region" description="Helical" evidence="14">
    <location>
        <begin position="347"/>
        <end position="366"/>
    </location>
</feature>
<dbReference type="EC" id="2.4.1.109" evidence="5"/>
<feature type="transmembrane region" description="Helical" evidence="14">
    <location>
        <begin position="95"/>
        <end position="118"/>
    </location>
</feature>
<comment type="pathway">
    <text evidence="3">Protein modification; protein glycosylation.</text>
</comment>
<dbReference type="Pfam" id="PF13431">
    <property type="entry name" value="TPR_17"/>
    <property type="match status" value="1"/>
</dbReference>
<dbReference type="InterPro" id="IPR019734">
    <property type="entry name" value="TPR_rpt"/>
</dbReference>
<feature type="transmembrane region" description="Helical" evidence="14">
    <location>
        <begin position="492"/>
        <end position="510"/>
    </location>
</feature>
<dbReference type="InterPro" id="IPR013618">
    <property type="entry name" value="TMTC_DUF1736"/>
</dbReference>
<keyword evidence="6" id="KW-0808">Transferase</keyword>
<feature type="repeat" description="TPR" evidence="13">
    <location>
        <begin position="666"/>
        <end position="699"/>
    </location>
</feature>
<feature type="transmembrane region" description="Helical" evidence="14">
    <location>
        <begin position="462"/>
        <end position="480"/>
    </location>
</feature>
<sequence length="781" mass="87415">MPKQEQSNVEGRLLLKEAIELIPSGRWEELTSLLQSHAPQLQAARLRLEQQALELHSTRARSQNDKQDANPVRQMGTPIVRTVAAAAAWADRFPWLALLVIQAVILATYAQGFLYRGFIMDDAVGMMRNPNVIGETLSFADLMRRDFWGLPMHGSGWTNKSFRPLTTLTFRWNYLLHGLDSSGFHATNILLHCLTSLILGRTATVALGMSGSWAALASALFGVHPVHTENVLYLVCRADILACLLGLLAMNCYAASFSPPAALRPLWPTLRSRPFDAAVAAVGSGILQNPLWMIFPVLLIIASGLCKESGFTLFSIPMLMELLDFLSMQAWVQHQKERFAKRTFRRFRLRAGLLVASTFLVFVARYRHTGGTSLNMSPQDNPISFETERKARILSYSYVHGVYMRLLVWPQFLCYDYSMDAIPMVRDVFDCRLMLPLSAYVGCMASVSFVMQLPARHRRSGLIALALLVVSFLPASNILFPVGTVVGERLMYVPSAGYCLAVVVVLHAFLQGTLHKPRAPPRPEPTKIQRGKEIHSWGIGSGRPEAMRRGFKVTLCVTLALTALSVRTWLRVWDWESSDTLFIRDGARQPQSSKTQFNLGITHMQMQEWDAAVDALVRCAWADPLSSLPFYRIGQIEILRNRFDSAERWLAAAIDKFGASLMVRDEEVFHDLALAMFQNGKVDQAETRLRISLQLNPDFAKGWNNLACCLASKMNLNDSARALRKAVSLDPENPQYWANLAVLSQHLGDYATSKSAMSTALQIWPSMPEHRDCAWEFAPAG</sequence>
<evidence type="ECO:0000256" key="9">
    <source>
        <dbReference type="ARBA" id="ARBA00022803"/>
    </source>
</evidence>
<evidence type="ECO:0000256" key="14">
    <source>
        <dbReference type="SAM" id="Phobius"/>
    </source>
</evidence>
<evidence type="ECO:0000256" key="7">
    <source>
        <dbReference type="ARBA" id="ARBA00022692"/>
    </source>
</evidence>
<dbReference type="PANTHER" id="PTHR44227">
    <property type="match status" value="1"/>
</dbReference>
<evidence type="ECO:0000256" key="6">
    <source>
        <dbReference type="ARBA" id="ARBA00022679"/>
    </source>
</evidence>
<evidence type="ECO:0000256" key="5">
    <source>
        <dbReference type="ARBA" id="ARBA00012839"/>
    </source>
</evidence>
<dbReference type="PANTHER" id="PTHR44227:SF3">
    <property type="entry name" value="PROTEIN O-MANNOSYL-TRANSFERASE TMTC4"/>
    <property type="match status" value="1"/>
</dbReference>
<feature type="transmembrane region" description="Helical" evidence="14">
    <location>
        <begin position="205"/>
        <end position="225"/>
    </location>
</feature>
<name>A0ABP0KQW2_9DINO</name>
<feature type="transmembrane region" description="Helical" evidence="14">
    <location>
        <begin position="433"/>
        <end position="450"/>
    </location>
</feature>
<evidence type="ECO:0000256" key="2">
    <source>
        <dbReference type="ARBA" id="ARBA00004240"/>
    </source>
</evidence>
<feature type="transmembrane region" description="Helical" evidence="14">
    <location>
        <begin position="231"/>
        <end position="254"/>
    </location>
</feature>
<keyword evidence="10" id="KW-0256">Endoplasmic reticulum</keyword>
<feature type="domain" description="DUF1736" evidence="15">
    <location>
        <begin position="373"/>
        <end position="443"/>
    </location>
</feature>
<comment type="caution">
    <text evidence="16">The sequence shown here is derived from an EMBL/GenBank/DDBJ whole genome shotgun (WGS) entry which is preliminary data.</text>
</comment>
<evidence type="ECO:0000256" key="4">
    <source>
        <dbReference type="ARBA" id="ARBA00007882"/>
    </source>
</evidence>
<feature type="repeat" description="TPR" evidence="13">
    <location>
        <begin position="700"/>
        <end position="733"/>
    </location>
</feature>
<dbReference type="Proteomes" id="UP001642464">
    <property type="component" value="Unassembled WGS sequence"/>
</dbReference>
<dbReference type="InterPro" id="IPR052346">
    <property type="entry name" value="O-mannosyl-transferase_TMTC"/>
</dbReference>
<evidence type="ECO:0000256" key="10">
    <source>
        <dbReference type="ARBA" id="ARBA00022824"/>
    </source>
</evidence>
<dbReference type="EMBL" id="CAXAMM010012224">
    <property type="protein sequence ID" value="CAK9028314.1"/>
    <property type="molecule type" value="Genomic_DNA"/>
</dbReference>
<dbReference type="SMART" id="SM00028">
    <property type="entry name" value="TPR"/>
    <property type="match status" value="5"/>
</dbReference>
<comment type="similarity">
    <text evidence="4">Belongs to the TMTC family.</text>
</comment>
<dbReference type="Gene3D" id="1.25.40.10">
    <property type="entry name" value="Tetratricopeptide repeat domain"/>
    <property type="match status" value="2"/>
</dbReference>
<feature type="transmembrane region" description="Helical" evidence="14">
    <location>
        <begin position="275"/>
        <end position="303"/>
    </location>
</feature>
<keyword evidence="9 13" id="KW-0802">TPR repeat</keyword>
<evidence type="ECO:0000313" key="17">
    <source>
        <dbReference type="Proteomes" id="UP001642464"/>
    </source>
</evidence>
<evidence type="ECO:0000256" key="12">
    <source>
        <dbReference type="ARBA" id="ARBA00023136"/>
    </source>
</evidence>
<evidence type="ECO:0000256" key="1">
    <source>
        <dbReference type="ARBA" id="ARBA00004141"/>
    </source>
</evidence>
<reference evidence="16 17" key="1">
    <citation type="submission" date="2024-02" db="EMBL/GenBank/DDBJ databases">
        <authorList>
            <person name="Chen Y."/>
            <person name="Shah S."/>
            <person name="Dougan E. K."/>
            <person name="Thang M."/>
            <person name="Chan C."/>
        </authorList>
    </citation>
    <scope>NUCLEOTIDE SEQUENCE [LARGE SCALE GENOMIC DNA]</scope>
</reference>
<evidence type="ECO:0000313" key="16">
    <source>
        <dbReference type="EMBL" id="CAK9028314.1"/>
    </source>
</evidence>
<dbReference type="PROSITE" id="PS50005">
    <property type="entry name" value="TPR"/>
    <property type="match status" value="2"/>
</dbReference>
<accession>A0ABP0KQW2</accession>
<evidence type="ECO:0000256" key="8">
    <source>
        <dbReference type="ARBA" id="ARBA00022737"/>
    </source>
</evidence>
<dbReference type="SUPFAM" id="SSF48452">
    <property type="entry name" value="TPR-like"/>
    <property type="match status" value="1"/>
</dbReference>
<evidence type="ECO:0000256" key="11">
    <source>
        <dbReference type="ARBA" id="ARBA00022989"/>
    </source>
</evidence>
<organism evidence="16 17">
    <name type="scientific">Durusdinium trenchii</name>
    <dbReference type="NCBI Taxonomy" id="1381693"/>
    <lineage>
        <taxon>Eukaryota</taxon>
        <taxon>Sar</taxon>
        <taxon>Alveolata</taxon>
        <taxon>Dinophyceae</taxon>
        <taxon>Suessiales</taxon>
        <taxon>Symbiodiniaceae</taxon>
        <taxon>Durusdinium</taxon>
    </lineage>
</organism>
<keyword evidence="12 14" id="KW-0472">Membrane</keyword>
<evidence type="ECO:0000256" key="3">
    <source>
        <dbReference type="ARBA" id="ARBA00004922"/>
    </source>
</evidence>
<evidence type="ECO:0000259" key="15">
    <source>
        <dbReference type="Pfam" id="PF08409"/>
    </source>
</evidence>
<keyword evidence="11 14" id="KW-1133">Transmembrane helix</keyword>